<proteinExistence type="predicted"/>
<protein>
    <submittedName>
        <fullName evidence="2">Uncharacterized protein</fullName>
    </submittedName>
</protein>
<sequence length="45" mass="5432">MRKPRRTFHPRLQRYRNRPGMSGMTHPRPADTLEIAYRTSRYADS</sequence>
<dbReference type="EMBL" id="MVBM01000001">
    <property type="protein sequence ID" value="OOK82230.1"/>
    <property type="molecule type" value="Genomic_DNA"/>
</dbReference>
<gene>
    <name evidence="1" type="ORF">BZL29_7632</name>
    <name evidence="2" type="ORF">BZL30_0145</name>
</gene>
<evidence type="ECO:0000313" key="3">
    <source>
        <dbReference type="Proteomes" id="UP000188532"/>
    </source>
</evidence>
<evidence type="ECO:0000313" key="1">
    <source>
        <dbReference type="EMBL" id="OOK66175.1"/>
    </source>
</evidence>
<organism evidence="2 4">
    <name type="scientific">Mycobacterium kansasii</name>
    <dbReference type="NCBI Taxonomy" id="1768"/>
    <lineage>
        <taxon>Bacteria</taxon>
        <taxon>Bacillati</taxon>
        <taxon>Actinomycetota</taxon>
        <taxon>Actinomycetes</taxon>
        <taxon>Mycobacteriales</taxon>
        <taxon>Mycobacteriaceae</taxon>
        <taxon>Mycobacterium</taxon>
    </lineage>
</organism>
<accession>A0A1V3XT55</accession>
<dbReference type="Proteomes" id="UP000188532">
    <property type="component" value="Unassembled WGS sequence"/>
</dbReference>
<evidence type="ECO:0000313" key="4">
    <source>
        <dbReference type="Proteomes" id="UP000189229"/>
    </source>
</evidence>
<dbReference type="AlphaFoldDB" id="A0A1V3XT55"/>
<name>A0A1V3XT55_MYCKA</name>
<reference evidence="3 4" key="1">
    <citation type="submission" date="2017-02" db="EMBL/GenBank/DDBJ databases">
        <title>Complete genome sequences of Mycobacterium kansasii strains isolated from rhesus macaques.</title>
        <authorList>
            <person name="Panda A."/>
            <person name="Nagaraj S."/>
            <person name="Zhao X."/>
            <person name="Tettelin H."/>
            <person name="Detolla L.J."/>
        </authorList>
    </citation>
    <scope>NUCLEOTIDE SEQUENCE [LARGE SCALE GENOMIC DNA]</scope>
    <source>
        <strain evidence="1 3">11-3469</strain>
        <strain evidence="2 4">11-3813</strain>
    </source>
</reference>
<evidence type="ECO:0000313" key="2">
    <source>
        <dbReference type="EMBL" id="OOK82230.1"/>
    </source>
</evidence>
<dbReference type="EMBL" id="MVBN01000010">
    <property type="protein sequence ID" value="OOK66175.1"/>
    <property type="molecule type" value="Genomic_DNA"/>
</dbReference>
<dbReference type="Proteomes" id="UP000189229">
    <property type="component" value="Unassembled WGS sequence"/>
</dbReference>
<comment type="caution">
    <text evidence="2">The sequence shown here is derived from an EMBL/GenBank/DDBJ whole genome shotgun (WGS) entry which is preliminary data.</text>
</comment>